<protein>
    <submittedName>
        <fullName evidence="1">Uncharacterized protein</fullName>
    </submittedName>
</protein>
<sequence>MVERMEDDILSTYDKPVMIKTGEDLDVKELNSIDEGESFIELISDNKTTRMVLFDILFVYKGDIEEYNKMELEYLEDKGEDSNESILYELLANNAGSIIDLRESLGGYQRQEWLIEDEDELNIERSKLYPFLSRDMKHLEITEYFFMDKDYVNEVFIEDINDIILRLHDEYIKNYDNPVVYYHDETDKGSEPEVIYEGLDDLVEAFEDFNTPVRDAIYAIFNGDFINTGYRGDLIVENGYGNFDYFEVEDYHVESDIFDSEEFWSKYNEANKQQLSFHPRVCKHGLSNSLRNGDRRDYGQQKGFKHIEQGVHPIHS</sequence>
<gene>
    <name evidence="1" type="ORF">EZS28_026115</name>
</gene>
<dbReference type="EMBL" id="SNRW01009201">
    <property type="protein sequence ID" value="KAA6378357.1"/>
    <property type="molecule type" value="Genomic_DNA"/>
</dbReference>
<organism evidence="1 2">
    <name type="scientific">Streblomastix strix</name>
    <dbReference type="NCBI Taxonomy" id="222440"/>
    <lineage>
        <taxon>Eukaryota</taxon>
        <taxon>Metamonada</taxon>
        <taxon>Preaxostyla</taxon>
        <taxon>Oxymonadida</taxon>
        <taxon>Streblomastigidae</taxon>
        <taxon>Streblomastix</taxon>
    </lineage>
</organism>
<dbReference type="Proteomes" id="UP000324800">
    <property type="component" value="Unassembled WGS sequence"/>
</dbReference>
<dbReference type="AlphaFoldDB" id="A0A5J4V6U7"/>
<proteinExistence type="predicted"/>
<evidence type="ECO:0000313" key="2">
    <source>
        <dbReference type="Proteomes" id="UP000324800"/>
    </source>
</evidence>
<accession>A0A5J4V6U7</accession>
<comment type="caution">
    <text evidence="1">The sequence shown here is derived from an EMBL/GenBank/DDBJ whole genome shotgun (WGS) entry which is preliminary data.</text>
</comment>
<evidence type="ECO:0000313" key="1">
    <source>
        <dbReference type="EMBL" id="KAA6378357.1"/>
    </source>
</evidence>
<name>A0A5J4V6U7_9EUKA</name>
<reference evidence="1 2" key="1">
    <citation type="submission" date="2019-03" db="EMBL/GenBank/DDBJ databases">
        <title>Single cell metagenomics reveals metabolic interactions within the superorganism composed of flagellate Streblomastix strix and complex community of Bacteroidetes bacteria on its surface.</title>
        <authorList>
            <person name="Treitli S.C."/>
            <person name="Kolisko M."/>
            <person name="Husnik F."/>
            <person name="Keeling P."/>
            <person name="Hampl V."/>
        </authorList>
    </citation>
    <scope>NUCLEOTIDE SEQUENCE [LARGE SCALE GENOMIC DNA]</scope>
    <source>
        <strain evidence="1">ST1C</strain>
    </source>
</reference>